<organism evidence="2 3">
    <name type="scientific">Daphnia pulex</name>
    <name type="common">Water flea</name>
    <dbReference type="NCBI Taxonomy" id="6669"/>
    <lineage>
        <taxon>Eukaryota</taxon>
        <taxon>Metazoa</taxon>
        <taxon>Ecdysozoa</taxon>
        <taxon>Arthropoda</taxon>
        <taxon>Crustacea</taxon>
        <taxon>Branchiopoda</taxon>
        <taxon>Diplostraca</taxon>
        <taxon>Cladocera</taxon>
        <taxon>Anomopoda</taxon>
        <taxon>Daphniidae</taxon>
        <taxon>Daphnia</taxon>
    </lineage>
</organism>
<dbReference type="OMA" id="NICAQIM"/>
<evidence type="ECO:0000313" key="3">
    <source>
        <dbReference type="Proteomes" id="UP000000305"/>
    </source>
</evidence>
<dbReference type="GO" id="GO:0031625">
    <property type="term" value="F:ubiquitin protein ligase binding"/>
    <property type="evidence" value="ECO:0000318"/>
    <property type="project" value="GO_Central"/>
</dbReference>
<dbReference type="Gene3D" id="1.25.40.420">
    <property type="match status" value="1"/>
</dbReference>
<dbReference type="SUPFAM" id="SSF54695">
    <property type="entry name" value="POZ domain"/>
    <property type="match status" value="1"/>
</dbReference>
<dbReference type="STRING" id="6669.E9GSK3"/>
<dbReference type="GO" id="GO:0005737">
    <property type="term" value="C:cytoplasm"/>
    <property type="evidence" value="ECO:0000318"/>
    <property type="project" value="GO_Central"/>
</dbReference>
<evidence type="ECO:0000313" key="2">
    <source>
        <dbReference type="EMBL" id="EFX77565.1"/>
    </source>
</evidence>
<dbReference type="EMBL" id="GL732562">
    <property type="protein sequence ID" value="EFX77565.1"/>
    <property type="molecule type" value="Genomic_DNA"/>
</dbReference>
<feature type="domain" description="BTB" evidence="1">
    <location>
        <begin position="1"/>
        <end position="40"/>
    </location>
</feature>
<dbReference type="HOGENOM" id="CLU_004253_9_3_1"/>
<evidence type="ECO:0000259" key="1">
    <source>
        <dbReference type="PROSITE" id="PS50097"/>
    </source>
</evidence>
<dbReference type="KEGG" id="dpx:DAPPUDRAFT_213399"/>
<dbReference type="Gene3D" id="3.30.710.10">
    <property type="entry name" value="Potassium Channel Kv1.1, Chain A"/>
    <property type="match status" value="1"/>
</dbReference>
<dbReference type="FunFam" id="1.25.40.420:FF:000036">
    <property type="entry name" value="Uncharacterized protein"/>
    <property type="match status" value="1"/>
</dbReference>
<dbReference type="Proteomes" id="UP000000305">
    <property type="component" value="Unassembled WGS sequence"/>
</dbReference>
<accession>E9GSK3</accession>
<reference evidence="2 3" key="1">
    <citation type="journal article" date="2011" name="Science">
        <title>The ecoresponsive genome of Daphnia pulex.</title>
        <authorList>
            <person name="Colbourne J.K."/>
            <person name="Pfrender M.E."/>
            <person name="Gilbert D."/>
            <person name="Thomas W.K."/>
            <person name="Tucker A."/>
            <person name="Oakley T.H."/>
            <person name="Tokishita S."/>
            <person name="Aerts A."/>
            <person name="Arnold G.J."/>
            <person name="Basu M.K."/>
            <person name="Bauer D.J."/>
            <person name="Caceres C.E."/>
            <person name="Carmel L."/>
            <person name="Casola C."/>
            <person name="Choi J.H."/>
            <person name="Detter J.C."/>
            <person name="Dong Q."/>
            <person name="Dusheyko S."/>
            <person name="Eads B.D."/>
            <person name="Frohlich T."/>
            <person name="Geiler-Samerotte K.A."/>
            <person name="Gerlach D."/>
            <person name="Hatcher P."/>
            <person name="Jogdeo S."/>
            <person name="Krijgsveld J."/>
            <person name="Kriventseva E.V."/>
            <person name="Kultz D."/>
            <person name="Laforsch C."/>
            <person name="Lindquist E."/>
            <person name="Lopez J."/>
            <person name="Manak J.R."/>
            <person name="Muller J."/>
            <person name="Pangilinan J."/>
            <person name="Patwardhan R.P."/>
            <person name="Pitluck S."/>
            <person name="Pritham E.J."/>
            <person name="Rechtsteiner A."/>
            <person name="Rho M."/>
            <person name="Rogozin I.B."/>
            <person name="Sakarya O."/>
            <person name="Salamov A."/>
            <person name="Schaack S."/>
            <person name="Shapiro H."/>
            <person name="Shiga Y."/>
            <person name="Skalitzky C."/>
            <person name="Smith Z."/>
            <person name="Souvorov A."/>
            <person name="Sung W."/>
            <person name="Tang Z."/>
            <person name="Tsuchiya D."/>
            <person name="Tu H."/>
            <person name="Vos H."/>
            <person name="Wang M."/>
            <person name="Wolf Y.I."/>
            <person name="Yamagata H."/>
            <person name="Yamada T."/>
            <person name="Ye Y."/>
            <person name="Shaw J.R."/>
            <person name="Andrews J."/>
            <person name="Crease T.J."/>
            <person name="Tang H."/>
            <person name="Lucas S.M."/>
            <person name="Robertson H.M."/>
            <person name="Bork P."/>
            <person name="Koonin E.V."/>
            <person name="Zdobnov E.M."/>
            <person name="Grigoriev I.V."/>
            <person name="Lynch M."/>
            <person name="Boore J.L."/>
        </authorList>
    </citation>
    <scope>NUCLEOTIDE SEQUENCE [LARGE SCALE GENOMIC DNA]</scope>
</reference>
<dbReference type="PANTHER" id="PTHR24413">
    <property type="entry name" value="SPECKLE-TYPE POZ PROTEIN"/>
    <property type="match status" value="1"/>
</dbReference>
<dbReference type="InParanoid" id="E9GSK3"/>
<protein>
    <recommendedName>
        <fullName evidence="1">BTB domain-containing protein</fullName>
    </recommendedName>
</protein>
<keyword evidence="3" id="KW-1185">Reference proteome</keyword>
<dbReference type="PROSITE" id="PS50097">
    <property type="entry name" value="BTB"/>
    <property type="match status" value="1"/>
</dbReference>
<dbReference type="GO" id="GO:0030162">
    <property type="term" value="P:regulation of proteolysis"/>
    <property type="evidence" value="ECO:0000318"/>
    <property type="project" value="GO_Central"/>
</dbReference>
<sequence>MFENDFKEKQERVANITDIKANIFENLLQYIYTGETALETEVEDVSELLVAADKYAVETLKDECAIYLTKDLKVENAARYLVLAHLHNSNVLHEATLQFMSENSKAVCARKDWMDIIKNYPELCFQATQLMVGL</sequence>
<dbReference type="OrthoDB" id="6361037at2759"/>
<proteinExistence type="predicted"/>
<dbReference type="GO" id="GO:0043161">
    <property type="term" value="P:proteasome-mediated ubiquitin-dependent protein catabolic process"/>
    <property type="evidence" value="ECO:0000318"/>
    <property type="project" value="GO_Central"/>
</dbReference>
<dbReference type="eggNOG" id="KOG1987">
    <property type="taxonomic scope" value="Eukaryota"/>
</dbReference>
<dbReference type="InterPro" id="IPR011333">
    <property type="entry name" value="SKP1/BTB/POZ_sf"/>
</dbReference>
<gene>
    <name evidence="2" type="ORF">DAPPUDRAFT_213399</name>
</gene>
<dbReference type="InterPro" id="IPR000210">
    <property type="entry name" value="BTB/POZ_dom"/>
</dbReference>
<name>E9GSK3_DAPPU</name>
<dbReference type="AlphaFoldDB" id="E9GSK3"/>
<dbReference type="GO" id="GO:0005634">
    <property type="term" value="C:nucleus"/>
    <property type="evidence" value="ECO:0000318"/>
    <property type="project" value="GO_Central"/>
</dbReference>
<dbReference type="Pfam" id="PF00651">
    <property type="entry name" value="BTB"/>
    <property type="match status" value="1"/>
</dbReference>